<proteinExistence type="predicted"/>
<dbReference type="Gene3D" id="3.40.50.720">
    <property type="entry name" value="NAD(P)-binding Rossmann-like Domain"/>
    <property type="match status" value="1"/>
</dbReference>
<dbReference type="Pfam" id="PF01370">
    <property type="entry name" value="Epimerase"/>
    <property type="match status" value="1"/>
</dbReference>
<dbReference type="AlphaFoldDB" id="A0A382M9F8"/>
<dbReference type="CDD" id="cd05232">
    <property type="entry name" value="UDP_G4E_4_SDR_e"/>
    <property type="match status" value="1"/>
</dbReference>
<dbReference type="InterPro" id="IPR001509">
    <property type="entry name" value="Epimerase_deHydtase"/>
</dbReference>
<dbReference type="SUPFAM" id="SSF51735">
    <property type="entry name" value="NAD(P)-binding Rossmann-fold domains"/>
    <property type="match status" value="1"/>
</dbReference>
<dbReference type="InterPro" id="IPR050177">
    <property type="entry name" value="Lipid_A_modif_metabolic_enz"/>
</dbReference>
<organism evidence="2">
    <name type="scientific">marine metagenome</name>
    <dbReference type="NCBI Taxonomy" id="408172"/>
    <lineage>
        <taxon>unclassified sequences</taxon>
        <taxon>metagenomes</taxon>
        <taxon>ecological metagenomes</taxon>
    </lineage>
</organism>
<name>A0A382M9F8_9ZZZZ</name>
<gene>
    <name evidence="2" type="ORF">METZ01_LOCUS297519</name>
</gene>
<reference evidence="2" key="1">
    <citation type="submission" date="2018-05" db="EMBL/GenBank/DDBJ databases">
        <authorList>
            <person name="Lanie J.A."/>
            <person name="Ng W.-L."/>
            <person name="Kazmierczak K.M."/>
            <person name="Andrzejewski T.M."/>
            <person name="Davidsen T.M."/>
            <person name="Wayne K.J."/>
            <person name="Tettelin H."/>
            <person name="Glass J.I."/>
            <person name="Rusch D."/>
            <person name="Podicherti R."/>
            <person name="Tsui H.-C.T."/>
            <person name="Winkler M.E."/>
        </authorList>
    </citation>
    <scope>NUCLEOTIDE SEQUENCE</scope>
</reference>
<protein>
    <recommendedName>
        <fullName evidence="1">NAD-dependent epimerase/dehydratase domain-containing protein</fullName>
    </recommendedName>
</protein>
<evidence type="ECO:0000313" key="2">
    <source>
        <dbReference type="EMBL" id="SVC44665.1"/>
    </source>
</evidence>
<dbReference type="InterPro" id="IPR036291">
    <property type="entry name" value="NAD(P)-bd_dom_sf"/>
</dbReference>
<accession>A0A382M9F8</accession>
<dbReference type="PANTHER" id="PTHR43245:SF58">
    <property type="entry name" value="BLL5923 PROTEIN"/>
    <property type="match status" value="1"/>
</dbReference>
<sequence length="332" mass="35999">MDLEGGVREANVDLRILVTGATGFVGSAVLARAALDPTLQLRGAVRRAVTLADGVEPVAIGDLAPVTNWAQAVSGIDAIVHTAARVHQTRDSAADPLAEYRRINVASTVNLARQAVEAGVRRFVFLSSIKVNGERTLPGRSFTADDVPAPIDPYGISKLEAEHALRELSQEFGMEMVIVRPVLIYGPGVKANFLSMMRWIDRGIPLPLGAIPNQRSFVALENLVDLIMTCLHHPAAANQTFLVGDGEDLSTTELLRRTAASMGRRSRLIPVPASALRTVARLLGRGDFAQRLCDSLQVDISKTRELLGWAPPVTVHDALKRTALRFTEQRIR</sequence>
<dbReference type="PANTHER" id="PTHR43245">
    <property type="entry name" value="BIFUNCTIONAL POLYMYXIN RESISTANCE PROTEIN ARNA"/>
    <property type="match status" value="1"/>
</dbReference>
<feature type="domain" description="NAD-dependent epimerase/dehydratase" evidence="1">
    <location>
        <begin position="16"/>
        <end position="244"/>
    </location>
</feature>
<dbReference type="EMBL" id="UINC01091698">
    <property type="protein sequence ID" value="SVC44665.1"/>
    <property type="molecule type" value="Genomic_DNA"/>
</dbReference>
<evidence type="ECO:0000259" key="1">
    <source>
        <dbReference type="Pfam" id="PF01370"/>
    </source>
</evidence>